<dbReference type="PANTHER" id="PTHR43596:SF1">
    <property type="entry name" value="ADP,ATP CARRIER PROTEIN"/>
    <property type="match status" value="1"/>
</dbReference>
<dbReference type="Proteomes" id="UP000461670">
    <property type="component" value="Unassembled WGS sequence"/>
</dbReference>
<sequence>MANFALARPSREVLFTSVKREDRYKAKNFIDTVIYRGGDQIASWSYGGLMALGLGISQIAVVGVPLSIAWLALSFWLGRVHTRKERAQVPSTPQTIPAEVAQPIRAGA</sequence>
<comment type="caution">
    <text evidence="2">The sequence shown here is derived from an EMBL/GenBank/DDBJ whole genome shotgun (WGS) entry which is preliminary data.</text>
</comment>
<evidence type="ECO:0000256" key="1">
    <source>
        <dbReference type="SAM" id="Phobius"/>
    </source>
</evidence>
<accession>A0A7V8JNN5</accession>
<evidence type="ECO:0000313" key="3">
    <source>
        <dbReference type="Proteomes" id="UP000461670"/>
    </source>
</evidence>
<name>A0A7V8JNN5_9BURK</name>
<evidence type="ECO:0000313" key="2">
    <source>
        <dbReference type="EMBL" id="KAF1018577.1"/>
    </source>
</evidence>
<protein>
    <submittedName>
        <fullName evidence="2">Uncharacterized protein</fullName>
    </submittedName>
</protein>
<organism evidence="2 3">
    <name type="scientific">Paracidovorax wautersii</name>
    <dbReference type="NCBI Taxonomy" id="1177982"/>
    <lineage>
        <taxon>Bacteria</taxon>
        <taxon>Pseudomonadati</taxon>
        <taxon>Pseudomonadota</taxon>
        <taxon>Betaproteobacteria</taxon>
        <taxon>Burkholderiales</taxon>
        <taxon>Comamonadaceae</taxon>
        <taxon>Paracidovorax</taxon>
    </lineage>
</organism>
<feature type="transmembrane region" description="Helical" evidence="1">
    <location>
        <begin position="49"/>
        <end position="77"/>
    </location>
</feature>
<keyword evidence="1" id="KW-1133">Transmembrane helix</keyword>
<gene>
    <name evidence="2" type="ORF">GAK30_03600</name>
</gene>
<dbReference type="EMBL" id="WNDQ01000081">
    <property type="protein sequence ID" value="KAF1018577.1"/>
    <property type="molecule type" value="Genomic_DNA"/>
</dbReference>
<reference evidence="3" key="1">
    <citation type="journal article" date="2020" name="MBio">
        <title>Horizontal gene transfer to a defensive symbiont with a reduced genome amongst a multipartite beetle microbiome.</title>
        <authorList>
            <person name="Waterworth S.C."/>
            <person name="Florez L.V."/>
            <person name="Rees E.R."/>
            <person name="Hertweck C."/>
            <person name="Kaltenpoth M."/>
            <person name="Kwan J.C."/>
        </authorList>
    </citation>
    <scope>NUCLEOTIDE SEQUENCE [LARGE SCALE GENOMIC DNA]</scope>
</reference>
<dbReference type="AlphaFoldDB" id="A0A7V8JNN5"/>
<keyword evidence="1" id="KW-0472">Membrane</keyword>
<keyword evidence="1" id="KW-0812">Transmembrane</keyword>
<dbReference type="PANTHER" id="PTHR43596">
    <property type="entry name" value="ADP,ATP CARRIER PROTEIN"/>
    <property type="match status" value="1"/>
</dbReference>
<proteinExistence type="predicted"/>